<proteinExistence type="inferred from homology"/>
<keyword evidence="5" id="KW-0547">Nucleotide-binding</keyword>
<gene>
    <name evidence="10" type="ORF">ACFFIX_14505</name>
</gene>
<evidence type="ECO:0000256" key="5">
    <source>
        <dbReference type="ARBA" id="ARBA00022741"/>
    </source>
</evidence>
<evidence type="ECO:0000256" key="6">
    <source>
        <dbReference type="ARBA" id="ARBA00022840"/>
    </source>
</evidence>
<dbReference type="CDD" id="cd03225">
    <property type="entry name" value="ABC_cobalt_CbiO_domain1"/>
    <property type="match status" value="2"/>
</dbReference>
<accession>A0ABV6GG39</accession>
<dbReference type="InterPro" id="IPR017871">
    <property type="entry name" value="ABC_transporter-like_CS"/>
</dbReference>
<keyword evidence="4" id="KW-1003">Cell membrane</keyword>
<dbReference type="Gene3D" id="3.40.50.300">
    <property type="entry name" value="P-loop containing nucleotide triphosphate hydrolases"/>
    <property type="match status" value="2"/>
</dbReference>
<keyword evidence="11" id="KW-1185">Reference proteome</keyword>
<organism evidence="10 11">
    <name type="scientific">Metabacillus herbersteinensis</name>
    <dbReference type="NCBI Taxonomy" id="283816"/>
    <lineage>
        <taxon>Bacteria</taxon>
        <taxon>Bacillati</taxon>
        <taxon>Bacillota</taxon>
        <taxon>Bacilli</taxon>
        <taxon>Bacillales</taxon>
        <taxon>Bacillaceae</taxon>
        <taxon>Metabacillus</taxon>
    </lineage>
</organism>
<evidence type="ECO:0000256" key="2">
    <source>
        <dbReference type="ARBA" id="ARBA00005417"/>
    </source>
</evidence>
<keyword evidence="3" id="KW-0813">Transport</keyword>
<protein>
    <submittedName>
        <fullName evidence="10">ABC transporter ATP-binding protein</fullName>
    </submittedName>
</protein>
<dbReference type="PROSITE" id="PS00211">
    <property type="entry name" value="ABC_TRANSPORTER_1"/>
    <property type="match status" value="2"/>
</dbReference>
<dbReference type="Pfam" id="PF00005">
    <property type="entry name" value="ABC_tran"/>
    <property type="match status" value="2"/>
</dbReference>
<dbReference type="InterPro" id="IPR050095">
    <property type="entry name" value="ECF_ABC_transporter_ATP-bd"/>
</dbReference>
<dbReference type="EMBL" id="JBHLVO010000011">
    <property type="protein sequence ID" value="MFC0272644.1"/>
    <property type="molecule type" value="Genomic_DNA"/>
</dbReference>
<dbReference type="InterPro" id="IPR027417">
    <property type="entry name" value="P-loop_NTPase"/>
</dbReference>
<dbReference type="PANTHER" id="PTHR43553:SF19">
    <property type="entry name" value="HMP_THIAMINE IMPORT ATP-BINDING PROTEIN YKOD-RELATED"/>
    <property type="match status" value="1"/>
</dbReference>
<dbReference type="RefSeq" id="WP_378935164.1">
    <property type="nucleotide sequence ID" value="NZ_JBHLVO010000011.1"/>
</dbReference>
<name>A0ABV6GG39_9BACI</name>
<dbReference type="Proteomes" id="UP001589854">
    <property type="component" value="Unassembled WGS sequence"/>
</dbReference>
<evidence type="ECO:0000256" key="8">
    <source>
        <dbReference type="ARBA" id="ARBA00023136"/>
    </source>
</evidence>
<dbReference type="SUPFAM" id="SSF52540">
    <property type="entry name" value="P-loop containing nucleoside triphosphate hydrolases"/>
    <property type="match status" value="2"/>
</dbReference>
<comment type="caution">
    <text evidence="10">The sequence shown here is derived from an EMBL/GenBank/DDBJ whole genome shotgun (WGS) entry which is preliminary data.</text>
</comment>
<dbReference type="SMART" id="SM00382">
    <property type="entry name" value="AAA"/>
    <property type="match status" value="2"/>
</dbReference>
<evidence type="ECO:0000256" key="1">
    <source>
        <dbReference type="ARBA" id="ARBA00004202"/>
    </source>
</evidence>
<evidence type="ECO:0000313" key="11">
    <source>
        <dbReference type="Proteomes" id="UP001589854"/>
    </source>
</evidence>
<feature type="domain" description="ABC transporter" evidence="9">
    <location>
        <begin position="4"/>
        <end position="245"/>
    </location>
</feature>
<evidence type="ECO:0000259" key="9">
    <source>
        <dbReference type="PROSITE" id="PS50893"/>
    </source>
</evidence>
<keyword evidence="7" id="KW-1278">Translocase</keyword>
<keyword evidence="6 10" id="KW-0067">ATP-binding</keyword>
<comment type="similarity">
    <text evidence="2">Belongs to the ABC transporter superfamily.</text>
</comment>
<dbReference type="PROSITE" id="PS50893">
    <property type="entry name" value="ABC_TRANSPORTER_2"/>
    <property type="match status" value="2"/>
</dbReference>
<sequence>MSYLDICDLTVSYPFQLKKVLQGINLKINKGEKVLILGPSGGGKSTLALTLNGIIPRSIEAEMTGSVSVDGYSPIELSFREISERVGILFQDPETQFCMLSVEDEVLFGLENLRLHREEMERRLEKSLELVGLTNWRKAQLKELSGGMKQKLGLACLLAMDPEVFILDEPTANLDPTSTEEIFNLLIELSYKLNKTLLFIEHKLDHLLPYLERVIVLGKEGELIADGAPRDIFNHYFSAIIQQGIWVPQICKYAKELESQGMKWSLFPLTMEEWKKGFTGQQLDIQTLQMETNKQNSNEHSDRSTILQFKNISFSYQNHPVLKNINFSVSSGDFVALLGPNGAGKSTLSQLLIKLLKPEKGEIFLNNDPFSKLKTSELIQKIGYVFQNPEHQFICDTVEQELAYGLKIRGWRKEEWQPRVDELLEQFYLTEQRQNNPFSLSQGQKRRLSVATMLMNDQQLLILDEPTFGQDYVNTNTIMNLLKELNQSGKTIFMITHDMELVSEYANKVILLNESEITYHGDVVPFFKEQELLEKASIKVPLSYSLQSLTRGVKEEAFLC</sequence>
<comment type="subcellular location">
    <subcellularLocation>
        <location evidence="1">Cell membrane</location>
        <topology evidence="1">Peripheral membrane protein</topology>
    </subcellularLocation>
</comment>
<dbReference type="InterPro" id="IPR003593">
    <property type="entry name" value="AAA+_ATPase"/>
</dbReference>
<dbReference type="PANTHER" id="PTHR43553">
    <property type="entry name" value="HEAVY METAL TRANSPORTER"/>
    <property type="match status" value="1"/>
</dbReference>
<evidence type="ECO:0000256" key="4">
    <source>
        <dbReference type="ARBA" id="ARBA00022475"/>
    </source>
</evidence>
<reference evidence="10 11" key="1">
    <citation type="submission" date="2024-09" db="EMBL/GenBank/DDBJ databases">
        <authorList>
            <person name="Sun Q."/>
            <person name="Mori K."/>
        </authorList>
    </citation>
    <scope>NUCLEOTIDE SEQUENCE [LARGE SCALE GENOMIC DNA]</scope>
    <source>
        <strain evidence="10 11">CCM 7228</strain>
    </source>
</reference>
<dbReference type="InterPro" id="IPR015856">
    <property type="entry name" value="ABC_transpr_CbiO/EcfA_su"/>
</dbReference>
<feature type="domain" description="ABC transporter" evidence="9">
    <location>
        <begin position="307"/>
        <end position="539"/>
    </location>
</feature>
<dbReference type="GO" id="GO:0005524">
    <property type="term" value="F:ATP binding"/>
    <property type="evidence" value="ECO:0007669"/>
    <property type="project" value="UniProtKB-KW"/>
</dbReference>
<dbReference type="InterPro" id="IPR003439">
    <property type="entry name" value="ABC_transporter-like_ATP-bd"/>
</dbReference>
<keyword evidence="8" id="KW-0472">Membrane</keyword>
<dbReference type="NCBIfam" id="NF010167">
    <property type="entry name" value="PRK13648.1"/>
    <property type="match status" value="2"/>
</dbReference>
<evidence type="ECO:0000256" key="7">
    <source>
        <dbReference type="ARBA" id="ARBA00022967"/>
    </source>
</evidence>
<evidence type="ECO:0000313" key="10">
    <source>
        <dbReference type="EMBL" id="MFC0272644.1"/>
    </source>
</evidence>
<evidence type="ECO:0000256" key="3">
    <source>
        <dbReference type="ARBA" id="ARBA00022448"/>
    </source>
</evidence>